<dbReference type="PROSITE" id="PS50871">
    <property type="entry name" value="C1Q"/>
    <property type="match status" value="1"/>
</dbReference>
<keyword evidence="2" id="KW-0964">Secreted</keyword>
<keyword evidence="3 5" id="KW-0732">Signal</keyword>
<keyword evidence="7" id="KW-1185">Reference proteome</keyword>
<gene>
    <name evidence="8" type="primary">LOC111101434</name>
</gene>
<keyword evidence="4" id="KW-0175">Coiled coil</keyword>
<sequence length="302" mass="33915">MLSYLVFGFLFVVQTIITDTDGEALKAPLKSKEDIFRVLLNQETLIRSALEKKVIGLIDDMVNMKENMVYNKKEIVYLKIENQELKGKTNKHLQNAKKEIAALKKKNQDAKKESVALKNEIRALKANFQDQANETKLLSADVEVSKKTQIKLSSAVSSLESFRNNVSLLRSLVKEKEVGFTVGMTSSSSSWTGDILVFSYVITNTGQDYSTKTGKFTAPRGGTYVFYVTVVTNAKYFIRLDIVHNGFSKVRTESHAYDIYQTASNLAVLKLDKGDTVWVRRSGGQGYHTDNVPYTTFSGFIL</sequence>
<dbReference type="RefSeq" id="XP_022289631.1">
    <property type="nucleotide sequence ID" value="XM_022433923.1"/>
</dbReference>
<dbReference type="AlphaFoldDB" id="A0A8B8ADW1"/>
<dbReference type="InterPro" id="IPR050822">
    <property type="entry name" value="Cerebellin_Synaptic_Org"/>
</dbReference>
<accession>A0A8B8ADW1</accession>
<protein>
    <submittedName>
        <fullName evidence="8">Uncharacterized protein LOC111101434</fullName>
    </submittedName>
</protein>
<evidence type="ECO:0000256" key="5">
    <source>
        <dbReference type="SAM" id="SignalP"/>
    </source>
</evidence>
<dbReference type="PANTHER" id="PTHR22923:SF102">
    <property type="entry name" value="CEREBELLIN 13-RELATED"/>
    <property type="match status" value="1"/>
</dbReference>
<dbReference type="SUPFAM" id="SSF49842">
    <property type="entry name" value="TNF-like"/>
    <property type="match status" value="1"/>
</dbReference>
<feature type="signal peptide" evidence="5">
    <location>
        <begin position="1"/>
        <end position="22"/>
    </location>
</feature>
<feature type="domain" description="C1q" evidence="6">
    <location>
        <begin position="173"/>
        <end position="302"/>
    </location>
</feature>
<dbReference type="InterPro" id="IPR001073">
    <property type="entry name" value="C1q_dom"/>
</dbReference>
<dbReference type="OrthoDB" id="10071402at2759"/>
<evidence type="ECO:0000256" key="2">
    <source>
        <dbReference type="ARBA" id="ARBA00022525"/>
    </source>
</evidence>
<dbReference type="PANTHER" id="PTHR22923">
    <property type="entry name" value="CEREBELLIN-RELATED"/>
    <property type="match status" value="1"/>
</dbReference>
<comment type="subcellular location">
    <subcellularLocation>
        <location evidence="1">Secreted</location>
    </subcellularLocation>
</comment>
<feature type="chain" id="PRO_5034843248" evidence="5">
    <location>
        <begin position="23"/>
        <end position="302"/>
    </location>
</feature>
<evidence type="ECO:0000256" key="4">
    <source>
        <dbReference type="SAM" id="Coils"/>
    </source>
</evidence>
<dbReference type="PRINTS" id="PR00007">
    <property type="entry name" value="COMPLEMNTC1Q"/>
</dbReference>
<dbReference type="KEGG" id="cvn:111101434"/>
<evidence type="ECO:0000313" key="8">
    <source>
        <dbReference type="RefSeq" id="XP_022289631.1"/>
    </source>
</evidence>
<name>A0A8B8ADW1_CRAVI</name>
<dbReference type="GO" id="GO:0005576">
    <property type="term" value="C:extracellular region"/>
    <property type="evidence" value="ECO:0007669"/>
    <property type="project" value="UniProtKB-SubCell"/>
</dbReference>
<dbReference type="SMART" id="SM00110">
    <property type="entry name" value="C1Q"/>
    <property type="match status" value="1"/>
</dbReference>
<dbReference type="InterPro" id="IPR008983">
    <property type="entry name" value="Tumour_necrosis_fac-like_dom"/>
</dbReference>
<evidence type="ECO:0000313" key="7">
    <source>
        <dbReference type="Proteomes" id="UP000694844"/>
    </source>
</evidence>
<proteinExistence type="predicted"/>
<dbReference type="GeneID" id="111101434"/>
<dbReference type="Gene3D" id="2.60.120.40">
    <property type="match status" value="1"/>
</dbReference>
<dbReference type="Pfam" id="PF00386">
    <property type="entry name" value="C1q"/>
    <property type="match status" value="1"/>
</dbReference>
<organism evidence="7 8">
    <name type="scientific">Crassostrea virginica</name>
    <name type="common">Eastern oyster</name>
    <dbReference type="NCBI Taxonomy" id="6565"/>
    <lineage>
        <taxon>Eukaryota</taxon>
        <taxon>Metazoa</taxon>
        <taxon>Spiralia</taxon>
        <taxon>Lophotrochozoa</taxon>
        <taxon>Mollusca</taxon>
        <taxon>Bivalvia</taxon>
        <taxon>Autobranchia</taxon>
        <taxon>Pteriomorphia</taxon>
        <taxon>Ostreida</taxon>
        <taxon>Ostreoidea</taxon>
        <taxon>Ostreidae</taxon>
        <taxon>Crassostrea</taxon>
    </lineage>
</organism>
<dbReference type="Proteomes" id="UP000694844">
    <property type="component" value="Chromosome 6"/>
</dbReference>
<reference evidence="8" key="1">
    <citation type="submission" date="2025-08" db="UniProtKB">
        <authorList>
            <consortium name="RefSeq"/>
        </authorList>
    </citation>
    <scope>IDENTIFICATION</scope>
    <source>
        <tissue evidence="8">Whole sample</tissue>
    </source>
</reference>
<evidence type="ECO:0000256" key="1">
    <source>
        <dbReference type="ARBA" id="ARBA00004613"/>
    </source>
</evidence>
<evidence type="ECO:0000259" key="6">
    <source>
        <dbReference type="PROSITE" id="PS50871"/>
    </source>
</evidence>
<dbReference type="Gene3D" id="1.20.58.130">
    <property type="match status" value="1"/>
</dbReference>
<feature type="coiled-coil region" evidence="4">
    <location>
        <begin position="86"/>
        <end position="134"/>
    </location>
</feature>
<evidence type="ECO:0000256" key="3">
    <source>
        <dbReference type="ARBA" id="ARBA00022729"/>
    </source>
</evidence>